<evidence type="ECO:0000256" key="1">
    <source>
        <dbReference type="ARBA" id="ARBA00022741"/>
    </source>
</evidence>
<dbReference type="PANTHER" id="PTHR30448">
    <property type="entry name" value="RNASE ADAPTER PROTEIN RAPZ"/>
    <property type="match status" value="1"/>
</dbReference>
<dbReference type="Gene3D" id="3.40.50.300">
    <property type="entry name" value="P-loop containing nucleotide triphosphate hydrolases"/>
    <property type="match status" value="1"/>
</dbReference>
<name>X0ZHM2_9ZZZZ</name>
<evidence type="ECO:0000259" key="4">
    <source>
        <dbReference type="Pfam" id="PF03668"/>
    </source>
</evidence>
<evidence type="ECO:0000256" key="3">
    <source>
        <dbReference type="ARBA" id="ARBA00023134"/>
    </source>
</evidence>
<evidence type="ECO:0000256" key="2">
    <source>
        <dbReference type="ARBA" id="ARBA00022840"/>
    </source>
</evidence>
<keyword evidence="1" id="KW-0547">Nucleotide-binding</keyword>
<sequence length="197" mass="22748">MITKKEKKESKIKIVIITGLSGAGKTEALRYFEDAGYYCIDNLPAYLLLNLIDYFSMEDRNINKVAFAIDLRSGYFFDEIYKTLDKLNERKIEYKILFLEASRSAIVKRYSLTRRKHPLVENGDLGSGIEREIEKMNRLREIADVVIDTSLLNSKELRMTITERMMSAVEKSKLLQISITSFGYKYGLPEGVDMVMD</sequence>
<accession>X0ZHM2</accession>
<dbReference type="InterPro" id="IPR053930">
    <property type="entry name" value="RapZ-like_N"/>
</dbReference>
<gene>
    <name evidence="5" type="ORF">S01H4_10921</name>
</gene>
<dbReference type="SUPFAM" id="SSF52540">
    <property type="entry name" value="P-loop containing nucleoside triphosphate hydrolases"/>
    <property type="match status" value="1"/>
</dbReference>
<feature type="domain" description="RapZ-like N-terminal" evidence="4">
    <location>
        <begin position="12"/>
        <end position="166"/>
    </location>
</feature>
<evidence type="ECO:0000313" key="5">
    <source>
        <dbReference type="EMBL" id="GAG69100.1"/>
    </source>
</evidence>
<dbReference type="GO" id="GO:0005524">
    <property type="term" value="F:ATP binding"/>
    <property type="evidence" value="ECO:0007669"/>
    <property type="project" value="UniProtKB-KW"/>
</dbReference>
<dbReference type="InterPro" id="IPR005337">
    <property type="entry name" value="RapZ-like"/>
</dbReference>
<protein>
    <recommendedName>
        <fullName evidence="4">RapZ-like N-terminal domain-containing protein</fullName>
    </recommendedName>
</protein>
<feature type="non-terminal residue" evidence="5">
    <location>
        <position position="197"/>
    </location>
</feature>
<organism evidence="5">
    <name type="scientific">marine sediment metagenome</name>
    <dbReference type="NCBI Taxonomy" id="412755"/>
    <lineage>
        <taxon>unclassified sequences</taxon>
        <taxon>metagenomes</taxon>
        <taxon>ecological metagenomes</taxon>
    </lineage>
</organism>
<dbReference type="EMBL" id="BART01004290">
    <property type="protein sequence ID" value="GAG69100.1"/>
    <property type="molecule type" value="Genomic_DNA"/>
</dbReference>
<dbReference type="PANTHER" id="PTHR30448:SF0">
    <property type="entry name" value="RNASE ADAPTER PROTEIN RAPZ"/>
    <property type="match status" value="1"/>
</dbReference>
<keyword evidence="2" id="KW-0067">ATP-binding</keyword>
<proteinExistence type="predicted"/>
<dbReference type="Pfam" id="PF03668">
    <property type="entry name" value="RapZ-like_N"/>
    <property type="match status" value="1"/>
</dbReference>
<reference evidence="5" key="1">
    <citation type="journal article" date="2014" name="Front. Microbiol.">
        <title>High frequency of phylogenetically diverse reductive dehalogenase-homologous genes in deep subseafloor sedimentary metagenomes.</title>
        <authorList>
            <person name="Kawai M."/>
            <person name="Futagami T."/>
            <person name="Toyoda A."/>
            <person name="Takaki Y."/>
            <person name="Nishi S."/>
            <person name="Hori S."/>
            <person name="Arai W."/>
            <person name="Tsubouchi T."/>
            <person name="Morono Y."/>
            <person name="Uchiyama I."/>
            <person name="Ito T."/>
            <person name="Fujiyama A."/>
            <person name="Inagaki F."/>
            <person name="Takami H."/>
        </authorList>
    </citation>
    <scope>NUCLEOTIDE SEQUENCE</scope>
    <source>
        <strain evidence="5">Expedition CK06-06</strain>
    </source>
</reference>
<dbReference type="GO" id="GO:0005525">
    <property type="term" value="F:GTP binding"/>
    <property type="evidence" value="ECO:0007669"/>
    <property type="project" value="UniProtKB-KW"/>
</dbReference>
<comment type="caution">
    <text evidence="5">The sequence shown here is derived from an EMBL/GenBank/DDBJ whole genome shotgun (WGS) entry which is preliminary data.</text>
</comment>
<keyword evidence="3" id="KW-0342">GTP-binding</keyword>
<dbReference type="AlphaFoldDB" id="X0ZHM2"/>
<dbReference type="InterPro" id="IPR027417">
    <property type="entry name" value="P-loop_NTPase"/>
</dbReference>